<feature type="domain" description="SIS" evidence="2">
    <location>
        <begin position="118"/>
        <end position="255"/>
    </location>
</feature>
<sequence>MLDLDTLIKLNYQKLTPQERKVADKLIKYPRFALEKNIAKLASSINVSRNTITRFCKALGFSGYTEFKYEYIKFINRRMRNKATSSNNFIHEIITTYKDKIGEIETKGKLKDNDIKQLANSIVEHKPLKIIGTGKSSPVAQQLKYSLQTLGIYAQIMDSIYYANDFGYLFNNDDVVIVYTVSGHSILTNAVMRGAIEKKANVYMVTTNENIDVPLNALFVLPNVGADNSFLFSNHTFFYIFNDILCNYVDVLLNNDSL</sequence>
<dbReference type="InterPro" id="IPR009057">
    <property type="entry name" value="Homeodomain-like_sf"/>
</dbReference>
<dbReference type="AlphaFoldDB" id="A0AA47B370"/>
<dbReference type="InterPro" id="IPR036388">
    <property type="entry name" value="WH-like_DNA-bd_sf"/>
</dbReference>
<dbReference type="SUPFAM" id="SSF46689">
    <property type="entry name" value="Homeodomain-like"/>
    <property type="match status" value="1"/>
</dbReference>
<dbReference type="PANTHER" id="PTHR30514">
    <property type="entry name" value="GLUCOKINASE"/>
    <property type="match status" value="1"/>
</dbReference>
<evidence type="ECO:0000313" key="3">
    <source>
        <dbReference type="EMBL" id="UZX29296.1"/>
    </source>
</evidence>
<proteinExistence type="predicted"/>
<dbReference type="Gene3D" id="1.10.10.10">
    <property type="entry name" value="Winged helix-like DNA-binding domain superfamily/Winged helix DNA-binding domain"/>
    <property type="match status" value="1"/>
</dbReference>
<dbReference type="SUPFAM" id="SSF53697">
    <property type="entry name" value="SIS domain"/>
    <property type="match status" value="1"/>
</dbReference>
<dbReference type="GO" id="GO:0097367">
    <property type="term" value="F:carbohydrate derivative binding"/>
    <property type="evidence" value="ECO:0007669"/>
    <property type="project" value="InterPro"/>
</dbReference>
<organism evidence="3 4">
    <name type="scientific">Lactobacillus helsingborgensis</name>
    <dbReference type="NCBI Taxonomy" id="1218494"/>
    <lineage>
        <taxon>Bacteria</taxon>
        <taxon>Bacillati</taxon>
        <taxon>Bacillota</taxon>
        <taxon>Bacilli</taxon>
        <taxon>Lactobacillales</taxon>
        <taxon>Lactobacillaceae</taxon>
        <taxon>Lactobacillus</taxon>
    </lineage>
</organism>
<dbReference type="GO" id="GO:0003700">
    <property type="term" value="F:DNA-binding transcription factor activity"/>
    <property type="evidence" value="ECO:0007669"/>
    <property type="project" value="InterPro"/>
</dbReference>
<keyword evidence="4" id="KW-1185">Reference proteome</keyword>
<evidence type="ECO:0000259" key="2">
    <source>
        <dbReference type="PROSITE" id="PS51464"/>
    </source>
</evidence>
<dbReference type="RefSeq" id="WP_046327512.1">
    <property type="nucleotide sequence ID" value="NZ_CP084389.1"/>
</dbReference>
<dbReference type="GO" id="GO:0003677">
    <property type="term" value="F:DNA binding"/>
    <property type="evidence" value="ECO:0007669"/>
    <property type="project" value="InterPro"/>
</dbReference>
<dbReference type="PANTHER" id="PTHR30514:SF10">
    <property type="entry name" value="MURR_RPIR FAMILY TRANSCRIPTIONAL REGULATOR"/>
    <property type="match status" value="1"/>
</dbReference>
<dbReference type="EMBL" id="CP084389">
    <property type="protein sequence ID" value="UZX29296.1"/>
    <property type="molecule type" value="Genomic_DNA"/>
</dbReference>
<reference evidence="3" key="1">
    <citation type="submission" date="2021-09" db="EMBL/GenBank/DDBJ databases">
        <title>Lactobacillus species from Apis mellifera, Switzerland.</title>
        <authorList>
            <person name="Pfister J."/>
            <person name="Brown A."/>
            <person name="Neumann P."/>
            <person name="Collaud A."/>
            <person name="Retschnig G."/>
            <person name="Perreten V."/>
        </authorList>
    </citation>
    <scope>NUCLEOTIDE SEQUENCE</scope>
    <source>
        <strain evidence="3">IBH002</strain>
    </source>
</reference>
<accession>A0AA47B370</accession>
<dbReference type="InterPro" id="IPR047640">
    <property type="entry name" value="RpiR-like"/>
</dbReference>
<dbReference type="InterPro" id="IPR000281">
    <property type="entry name" value="HTH_RpiR"/>
</dbReference>
<evidence type="ECO:0000259" key="1">
    <source>
        <dbReference type="PROSITE" id="PS51071"/>
    </source>
</evidence>
<protein>
    <submittedName>
        <fullName evidence="3">MurR/RpiR family transcriptional regulator</fullName>
    </submittedName>
</protein>
<dbReference type="Pfam" id="PF01418">
    <property type="entry name" value="HTH_6"/>
    <property type="match status" value="1"/>
</dbReference>
<dbReference type="PROSITE" id="PS51464">
    <property type="entry name" value="SIS"/>
    <property type="match status" value="1"/>
</dbReference>
<evidence type="ECO:0000313" key="4">
    <source>
        <dbReference type="Proteomes" id="UP001164557"/>
    </source>
</evidence>
<dbReference type="Gene3D" id="3.40.50.10490">
    <property type="entry name" value="Glucose-6-phosphate isomerase like protein, domain 1"/>
    <property type="match status" value="1"/>
</dbReference>
<dbReference type="InterPro" id="IPR001347">
    <property type="entry name" value="SIS_dom"/>
</dbReference>
<dbReference type="InterPro" id="IPR046348">
    <property type="entry name" value="SIS_dom_sf"/>
</dbReference>
<gene>
    <name evidence="3" type="ORF">LDX53_06880</name>
</gene>
<name>A0AA47B370_9LACO</name>
<dbReference type="Proteomes" id="UP001164557">
    <property type="component" value="Chromosome"/>
</dbReference>
<dbReference type="PROSITE" id="PS51071">
    <property type="entry name" value="HTH_RPIR"/>
    <property type="match status" value="1"/>
</dbReference>
<feature type="domain" description="HTH rpiR-type" evidence="1">
    <location>
        <begin position="2"/>
        <end position="78"/>
    </location>
</feature>
<dbReference type="Pfam" id="PF01380">
    <property type="entry name" value="SIS"/>
    <property type="match status" value="1"/>
</dbReference>
<dbReference type="GO" id="GO:1901135">
    <property type="term" value="P:carbohydrate derivative metabolic process"/>
    <property type="evidence" value="ECO:0007669"/>
    <property type="project" value="InterPro"/>
</dbReference>